<evidence type="ECO:0000259" key="2">
    <source>
        <dbReference type="Pfam" id="PF25354"/>
    </source>
</evidence>
<keyword evidence="5" id="KW-1185">Reference proteome</keyword>
<name>A0AAY5K3A7_ESOLU</name>
<evidence type="ECO:0000259" key="3">
    <source>
        <dbReference type="Pfam" id="PF26181"/>
    </source>
</evidence>
<dbReference type="Pfam" id="PF25354">
    <property type="entry name" value="Ig_NUP210_16th"/>
    <property type="match status" value="1"/>
</dbReference>
<dbReference type="AlphaFoldDB" id="A0AAY5K3A7"/>
<dbReference type="PANTHER" id="PTHR23019:SF1">
    <property type="entry name" value="NUCLEAR PORE MEMBRANE GLYCOPROTEIN 210-LIKE"/>
    <property type="match status" value="1"/>
</dbReference>
<accession>A0AAY5K3A7</accession>
<evidence type="ECO:0000313" key="5">
    <source>
        <dbReference type="Proteomes" id="UP000265140"/>
    </source>
</evidence>
<dbReference type="Proteomes" id="UP000265140">
    <property type="component" value="Chromosome 20"/>
</dbReference>
<dbReference type="InterPro" id="IPR058779">
    <property type="entry name" value="Ig_NUP210_13th"/>
</dbReference>
<dbReference type="PANTHER" id="PTHR23019">
    <property type="entry name" value="NUCLEAR PORE MEMBRANE GLYCOPROTEIN GP210-RELATED"/>
    <property type="match status" value="1"/>
</dbReference>
<gene>
    <name evidence="4" type="primary">NUP210</name>
</gene>
<dbReference type="Ensembl" id="ENSELUT00000097586.1">
    <property type="protein sequence ID" value="ENSELUP00000083291.1"/>
    <property type="gene ID" value="ENSELUG00000041542.1"/>
</dbReference>
<feature type="domain" description="NUP210 Ig-like" evidence="2">
    <location>
        <begin position="387"/>
        <end position="455"/>
    </location>
</feature>
<reference evidence="4" key="2">
    <citation type="submission" date="2025-08" db="UniProtKB">
        <authorList>
            <consortium name="Ensembl"/>
        </authorList>
    </citation>
    <scope>IDENTIFICATION</scope>
</reference>
<dbReference type="Pfam" id="PF26183">
    <property type="entry name" value="Ig_NUP210_14th"/>
    <property type="match status" value="1"/>
</dbReference>
<protein>
    <recommendedName>
        <fullName evidence="6">BIG2 domain-containing protein</fullName>
    </recommendedName>
</protein>
<organism evidence="4 5">
    <name type="scientific">Esox lucius</name>
    <name type="common">Northern pike</name>
    <dbReference type="NCBI Taxonomy" id="8010"/>
    <lineage>
        <taxon>Eukaryota</taxon>
        <taxon>Metazoa</taxon>
        <taxon>Chordata</taxon>
        <taxon>Craniata</taxon>
        <taxon>Vertebrata</taxon>
        <taxon>Euteleostomi</taxon>
        <taxon>Actinopterygii</taxon>
        <taxon>Neopterygii</taxon>
        <taxon>Teleostei</taxon>
        <taxon>Protacanthopterygii</taxon>
        <taxon>Esociformes</taxon>
        <taxon>Esocidae</taxon>
        <taxon>Esox</taxon>
    </lineage>
</organism>
<dbReference type="InterPro" id="IPR045197">
    <property type="entry name" value="NUP210-like"/>
</dbReference>
<dbReference type="GeneTree" id="ENSGT00390000009491"/>
<dbReference type="InterPro" id="IPR055094">
    <property type="entry name" value="NUP210_Ig15"/>
</dbReference>
<feature type="domain" description="NUP210 Ig-like" evidence="3">
    <location>
        <begin position="102"/>
        <end position="213"/>
    </location>
</feature>
<dbReference type="GO" id="GO:0005643">
    <property type="term" value="C:nuclear pore"/>
    <property type="evidence" value="ECO:0007669"/>
    <property type="project" value="TreeGrafter"/>
</dbReference>
<sequence>MMKIISVFSDGPGLSPATLTCTHTHTSLCHSQVKWEGGPHPQSSVGFSVSDNRIATVTDTGLVRGVGVGLVKLRGALQTVTQDTGALLTFAQDEVEAEVFNLTGVRIQAPLVRLSVGSEMPVHVMGSDASQNPLALGSVEAGISFQWSLGKLGVLEIHPRHTQAGVTVSPAHSFSVLVRACAVGQTSLRVTVQQANHTSSTHQQLSDEIRVVVSEAYIPQVFAPAVGALSILMSPYSHGCTHVLIEGYLGVLRAGPDTGSALLEVVAMENCGLNQTLLISVRVSRLFTVSSLYSAGGGGLPAFPLGWTIRVMTLCYDSLGQLFNAHNTQTRITANRDDLIQVTPDSDSHSFVVQTVSAGLTVLGVQGDPTNPSLSDYTPLPVLSAISAPPHSLRPGDTLCFSSHLTGPHGQPGQWNVSSTDVLQIDSKTGAALAKHSGKVVVSYRLEGGQQALREVPYSFVTVCRFISLSISAQCSLSQREAIEKLKPETELLCLLHFIAPYLQLNTLQTIFITTPHYDLDSGTQDSSSIGSCFLNTTLYNLLPTFDSFSLR</sequence>
<reference evidence="4" key="3">
    <citation type="submission" date="2025-09" db="UniProtKB">
        <authorList>
            <consortium name="Ensembl"/>
        </authorList>
    </citation>
    <scope>IDENTIFICATION</scope>
</reference>
<feature type="domain" description="NUP210 Ig-like" evidence="1">
    <location>
        <begin position="298"/>
        <end position="382"/>
    </location>
</feature>
<evidence type="ECO:0000259" key="1">
    <source>
        <dbReference type="Pfam" id="PF22959"/>
    </source>
</evidence>
<proteinExistence type="predicted"/>
<reference evidence="4 5" key="1">
    <citation type="submission" date="2020-02" db="EMBL/GenBank/DDBJ databases">
        <title>Esox lucius (northern pike) genome, fEsoLuc1, primary haplotype.</title>
        <authorList>
            <person name="Myers G."/>
            <person name="Karagic N."/>
            <person name="Meyer A."/>
            <person name="Pippel M."/>
            <person name="Reichard M."/>
            <person name="Winkler S."/>
            <person name="Tracey A."/>
            <person name="Sims Y."/>
            <person name="Howe K."/>
            <person name="Rhie A."/>
            <person name="Formenti G."/>
            <person name="Durbin R."/>
            <person name="Fedrigo O."/>
            <person name="Jarvis E.D."/>
        </authorList>
    </citation>
    <scope>NUCLEOTIDE SEQUENCE [LARGE SCALE GENOMIC DNA]</scope>
</reference>
<evidence type="ECO:0008006" key="6">
    <source>
        <dbReference type="Google" id="ProtNLM"/>
    </source>
</evidence>
<evidence type="ECO:0000313" key="4">
    <source>
        <dbReference type="Ensembl" id="ENSELUP00000083291.1"/>
    </source>
</evidence>
<dbReference type="Pfam" id="PF22959">
    <property type="entry name" value="Ig_NUP210_15th"/>
    <property type="match status" value="1"/>
</dbReference>
<dbReference type="InterPro" id="IPR057586">
    <property type="entry name" value="Ig_NUP210_16th"/>
</dbReference>
<dbReference type="Pfam" id="PF26181">
    <property type="entry name" value="Ig_NUP210_13th"/>
    <property type="match status" value="1"/>
</dbReference>